<reference evidence="21" key="1">
    <citation type="journal article" date="2018" name="Genome Biol. Evol.">
        <title>Genomics and development of Lentinus tigrinus, a white-rot wood-decaying mushroom with dimorphic fruiting bodies.</title>
        <authorList>
            <person name="Wu B."/>
            <person name="Xu Z."/>
            <person name="Knudson A."/>
            <person name="Carlson A."/>
            <person name="Chen N."/>
            <person name="Kovaka S."/>
            <person name="LaButti K."/>
            <person name="Lipzen A."/>
            <person name="Pennachio C."/>
            <person name="Riley R."/>
            <person name="Schakwitz W."/>
            <person name="Umezawa K."/>
            <person name="Ohm R.A."/>
            <person name="Grigoriev I.V."/>
            <person name="Nagy L.G."/>
            <person name="Gibbons J."/>
            <person name="Hibbett D."/>
        </authorList>
    </citation>
    <scope>NUCLEOTIDE SEQUENCE [LARGE SCALE GENOMIC DNA]</scope>
    <source>
        <strain evidence="21">ALCF2SS1-6</strain>
    </source>
</reference>
<organism evidence="21 22">
    <name type="scientific">Lentinus tigrinus ALCF2SS1-6</name>
    <dbReference type="NCBI Taxonomy" id="1328759"/>
    <lineage>
        <taxon>Eukaryota</taxon>
        <taxon>Fungi</taxon>
        <taxon>Dikarya</taxon>
        <taxon>Basidiomycota</taxon>
        <taxon>Agaricomycotina</taxon>
        <taxon>Agaricomycetes</taxon>
        <taxon>Polyporales</taxon>
        <taxon>Polyporaceae</taxon>
        <taxon>Lentinus</taxon>
    </lineage>
</organism>
<feature type="transmembrane region" description="Helical" evidence="16">
    <location>
        <begin position="1116"/>
        <end position="1136"/>
    </location>
</feature>
<keyword evidence="5 16" id="KW-0812">Transmembrane</keyword>
<evidence type="ECO:0000256" key="5">
    <source>
        <dbReference type="ARBA" id="ARBA00022692"/>
    </source>
</evidence>
<feature type="transmembrane region" description="Helical" evidence="16">
    <location>
        <begin position="1202"/>
        <end position="1224"/>
    </location>
</feature>
<feature type="transmembrane region" description="Helical" evidence="16">
    <location>
        <begin position="1300"/>
        <end position="1320"/>
    </location>
</feature>
<evidence type="ECO:0000256" key="8">
    <source>
        <dbReference type="ARBA" id="ARBA00022840"/>
    </source>
</evidence>
<evidence type="ECO:0000259" key="20">
    <source>
        <dbReference type="Pfam" id="PF16212"/>
    </source>
</evidence>
<dbReference type="FunFam" id="3.40.50.1000:FF:000014">
    <property type="entry name" value="Phospholipid-transporting ATPase"/>
    <property type="match status" value="1"/>
</dbReference>
<accession>A0A5C2RZK6</accession>
<dbReference type="Gene3D" id="2.70.150.10">
    <property type="entry name" value="Calcium-transporting ATPase, cytoplasmic transduction domain A"/>
    <property type="match status" value="1"/>
</dbReference>
<dbReference type="STRING" id="1328759.A0A5C2RZK6"/>
<evidence type="ECO:0000256" key="1">
    <source>
        <dbReference type="ARBA" id="ARBA00004127"/>
    </source>
</evidence>
<dbReference type="OrthoDB" id="377733at2759"/>
<dbReference type="Pfam" id="PF00122">
    <property type="entry name" value="E1-E2_ATPase"/>
    <property type="match status" value="1"/>
</dbReference>
<dbReference type="GO" id="GO:0012505">
    <property type="term" value="C:endomembrane system"/>
    <property type="evidence" value="ECO:0007669"/>
    <property type="project" value="UniProtKB-SubCell"/>
</dbReference>
<evidence type="ECO:0000256" key="12">
    <source>
        <dbReference type="ARBA" id="ARBA00023136"/>
    </source>
</evidence>
<evidence type="ECO:0000256" key="13">
    <source>
        <dbReference type="ARBA" id="ARBA00034036"/>
    </source>
</evidence>
<keyword evidence="8 15" id="KW-0067">ATP-binding</keyword>
<dbReference type="Pfam" id="PF16212">
    <property type="entry name" value="PhoLip_ATPase_C"/>
    <property type="match status" value="1"/>
</dbReference>
<keyword evidence="22" id="KW-1185">Reference proteome</keyword>
<keyword evidence="6" id="KW-0479">Metal-binding</keyword>
<keyword evidence="10 16" id="KW-1278">Translocase</keyword>
<evidence type="ECO:0000313" key="22">
    <source>
        <dbReference type="Proteomes" id="UP000313359"/>
    </source>
</evidence>
<comment type="similarity">
    <text evidence="2 16">Belongs to the cation transport ATPase (P-type) (TC 3.A.3) family. Type IV subfamily.</text>
</comment>
<feature type="compositionally biased region" description="Basic and acidic residues" evidence="17">
    <location>
        <begin position="1360"/>
        <end position="1376"/>
    </location>
</feature>
<feature type="transmembrane region" description="Helical" evidence="16">
    <location>
        <begin position="141"/>
        <end position="159"/>
    </location>
</feature>
<dbReference type="GO" id="GO:0140326">
    <property type="term" value="F:ATPase-coupled intramembrane lipid transporter activity"/>
    <property type="evidence" value="ECO:0007669"/>
    <property type="project" value="UniProtKB-EC"/>
</dbReference>
<protein>
    <recommendedName>
        <fullName evidence="16">Phospholipid-transporting ATPase</fullName>
        <ecNumber evidence="16">7.6.2.1</ecNumber>
    </recommendedName>
</protein>
<dbReference type="PANTHER" id="PTHR24092:SF180">
    <property type="entry name" value="PHOSPHOLIPID-TRANSPORTING ATPASE DNF1-RELATED"/>
    <property type="match status" value="1"/>
</dbReference>
<dbReference type="PRINTS" id="PR00119">
    <property type="entry name" value="CATATPASE"/>
</dbReference>
<dbReference type="Gene3D" id="3.40.50.1000">
    <property type="entry name" value="HAD superfamily/HAD-like"/>
    <property type="match status" value="2"/>
</dbReference>
<feature type="transmembrane region" description="Helical" evidence="16">
    <location>
        <begin position="1236"/>
        <end position="1254"/>
    </location>
</feature>
<dbReference type="InterPro" id="IPR008250">
    <property type="entry name" value="ATPase_P-typ_transduc_dom_A_sf"/>
</dbReference>
<dbReference type="SFLD" id="SFLDG00002">
    <property type="entry name" value="C1.7:_P-type_atpase_like"/>
    <property type="match status" value="1"/>
</dbReference>
<feature type="domain" description="P-type ATPase A" evidence="18">
    <location>
        <begin position="334"/>
        <end position="384"/>
    </location>
</feature>
<evidence type="ECO:0000259" key="19">
    <source>
        <dbReference type="Pfam" id="PF16209"/>
    </source>
</evidence>
<feature type="transmembrane region" description="Helical" evidence="16">
    <location>
        <begin position="1261"/>
        <end position="1280"/>
    </location>
</feature>
<dbReference type="Gene3D" id="1.20.1110.10">
    <property type="entry name" value="Calcium-transporting ATPase, transmembrane domain"/>
    <property type="match status" value="1"/>
</dbReference>
<dbReference type="SUPFAM" id="SSF81665">
    <property type="entry name" value="Calcium ATPase, transmembrane domain M"/>
    <property type="match status" value="1"/>
</dbReference>
<evidence type="ECO:0000256" key="6">
    <source>
        <dbReference type="ARBA" id="ARBA00022723"/>
    </source>
</evidence>
<dbReference type="InterPro" id="IPR023299">
    <property type="entry name" value="ATPase_P-typ_cyto_dom_N"/>
</dbReference>
<feature type="compositionally biased region" description="Low complexity" evidence="17">
    <location>
        <begin position="1499"/>
        <end position="1520"/>
    </location>
</feature>
<dbReference type="SUPFAM" id="SSF81660">
    <property type="entry name" value="Metal cation-transporting ATPase, ATP-binding domain N"/>
    <property type="match status" value="1"/>
</dbReference>
<dbReference type="GO" id="GO:0000287">
    <property type="term" value="F:magnesium ion binding"/>
    <property type="evidence" value="ECO:0007669"/>
    <property type="project" value="UniProtKB-UniRule"/>
</dbReference>
<feature type="compositionally biased region" description="Basic and acidic residues" evidence="17">
    <location>
        <begin position="64"/>
        <end position="73"/>
    </location>
</feature>
<evidence type="ECO:0000256" key="2">
    <source>
        <dbReference type="ARBA" id="ARBA00008109"/>
    </source>
</evidence>
<evidence type="ECO:0000256" key="7">
    <source>
        <dbReference type="ARBA" id="ARBA00022741"/>
    </source>
</evidence>
<dbReference type="PANTHER" id="PTHR24092">
    <property type="entry name" value="PROBABLE PHOSPHOLIPID-TRANSPORTING ATPASE"/>
    <property type="match status" value="1"/>
</dbReference>
<dbReference type="InterPro" id="IPR001757">
    <property type="entry name" value="P_typ_ATPase"/>
</dbReference>
<dbReference type="Pfam" id="PF13246">
    <property type="entry name" value="Cation_ATPase"/>
    <property type="match status" value="1"/>
</dbReference>
<comment type="catalytic activity">
    <reaction evidence="14">
        <text>a 1,2-diacyl-sn-glycero-3-phosphoethanolamine(out) + ATP + H2O = a 1,2-diacyl-sn-glycero-3-phosphoethanolamine(in) + ADP + phosphate + H(+)</text>
        <dbReference type="Rhea" id="RHEA:66132"/>
        <dbReference type="ChEBI" id="CHEBI:15377"/>
        <dbReference type="ChEBI" id="CHEBI:15378"/>
        <dbReference type="ChEBI" id="CHEBI:30616"/>
        <dbReference type="ChEBI" id="CHEBI:43474"/>
        <dbReference type="ChEBI" id="CHEBI:64612"/>
        <dbReference type="ChEBI" id="CHEBI:456216"/>
    </reaction>
    <physiologicalReaction direction="left-to-right" evidence="14">
        <dbReference type="Rhea" id="RHEA:66133"/>
    </physiologicalReaction>
</comment>
<name>A0A5C2RZK6_9APHY</name>
<keyword evidence="12 16" id="KW-0472">Membrane</keyword>
<evidence type="ECO:0000256" key="9">
    <source>
        <dbReference type="ARBA" id="ARBA00022842"/>
    </source>
</evidence>
<dbReference type="SUPFAM" id="SSF81653">
    <property type="entry name" value="Calcium ATPase, transduction domain A"/>
    <property type="match status" value="1"/>
</dbReference>
<feature type="region of interest" description="Disordered" evidence="17">
    <location>
        <begin position="42"/>
        <end position="81"/>
    </location>
</feature>
<dbReference type="SUPFAM" id="SSF56784">
    <property type="entry name" value="HAD-like"/>
    <property type="match status" value="1"/>
</dbReference>
<feature type="compositionally biased region" description="Basic residues" evidence="17">
    <location>
        <begin position="51"/>
        <end position="62"/>
    </location>
</feature>
<dbReference type="SFLD" id="SFLDS00003">
    <property type="entry name" value="Haloacid_Dehalogenase"/>
    <property type="match status" value="1"/>
</dbReference>
<proteinExistence type="inferred from homology"/>
<dbReference type="Proteomes" id="UP000313359">
    <property type="component" value="Unassembled WGS sequence"/>
</dbReference>
<dbReference type="PROSITE" id="PS00154">
    <property type="entry name" value="ATPASE_E1_E2"/>
    <property type="match status" value="1"/>
</dbReference>
<dbReference type="Gene3D" id="3.40.1110.10">
    <property type="entry name" value="Calcium-transporting ATPase, cytoplasmic domain N"/>
    <property type="match status" value="2"/>
</dbReference>
<dbReference type="Pfam" id="PF16209">
    <property type="entry name" value="PhoLip_ATPase_N"/>
    <property type="match status" value="1"/>
</dbReference>
<dbReference type="InterPro" id="IPR059000">
    <property type="entry name" value="ATPase_P-type_domA"/>
</dbReference>
<feature type="domain" description="P-type ATPase N-terminal" evidence="19">
    <location>
        <begin position="111"/>
        <end position="164"/>
    </location>
</feature>
<keyword evidence="11 16" id="KW-1133">Transmembrane helix</keyword>
<evidence type="ECO:0000256" key="3">
    <source>
        <dbReference type="ARBA" id="ARBA00022448"/>
    </source>
</evidence>
<comment type="subcellular location">
    <subcellularLocation>
        <location evidence="1">Endomembrane system</location>
        <topology evidence="1">Multi-pass membrane protein</topology>
    </subcellularLocation>
    <subcellularLocation>
        <location evidence="16">Membrane</location>
        <topology evidence="16">Multi-pass membrane protein</topology>
    </subcellularLocation>
</comment>
<dbReference type="InterPro" id="IPR023298">
    <property type="entry name" value="ATPase_P-typ_TM_dom_sf"/>
</dbReference>
<dbReference type="EC" id="7.6.2.1" evidence="16"/>
<dbReference type="GO" id="GO:0045332">
    <property type="term" value="P:phospholipid translocation"/>
    <property type="evidence" value="ECO:0007669"/>
    <property type="project" value="TreeGrafter"/>
</dbReference>
<evidence type="ECO:0000259" key="18">
    <source>
        <dbReference type="Pfam" id="PF00122"/>
    </source>
</evidence>
<evidence type="ECO:0000256" key="4">
    <source>
        <dbReference type="ARBA" id="ARBA00022553"/>
    </source>
</evidence>
<dbReference type="GO" id="GO:0016887">
    <property type="term" value="F:ATP hydrolysis activity"/>
    <property type="evidence" value="ECO:0007669"/>
    <property type="project" value="InterPro"/>
</dbReference>
<keyword evidence="7 15" id="KW-0547">Nucleotide-binding</keyword>
<feature type="binding site" evidence="15">
    <location>
        <position position="1172"/>
    </location>
    <ligand>
        <name>ATP</name>
        <dbReference type="ChEBI" id="CHEBI:30616"/>
    </ligand>
</feature>
<dbReference type="NCBIfam" id="TIGR01652">
    <property type="entry name" value="ATPase-Plipid"/>
    <property type="match status" value="1"/>
</dbReference>
<feature type="transmembrane region" description="Helical" evidence="16">
    <location>
        <begin position="1142"/>
        <end position="1165"/>
    </location>
</feature>
<gene>
    <name evidence="21" type="ORF">L227DRAFT_656099</name>
</gene>
<dbReference type="InterPro" id="IPR032630">
    <property type="entry name" value="P_typ_ATPase_c"/>
</dbReference>
<feature type="region of interest" description="Disordered" evidence="17">
    <location>
        <begin position="1353"/>
        <end position="1631"/>
    </location>
</feature>
<dbReference type="InterPro" id="IPR032631">
    <property type="entry name" value="P-type_ATPase_N"/>
</dbReference>
<evidence type="ECO:0000256" key="15">
    <source>
        <dbReference type="PIRSR" id="PIRSR606539-2"/>
    </source>
</evidence>
<dbReference type="CDD" id="cd02073">
    <property type="entry name" value="P-type_ATPase_APLT_Dnf-like"/>
    <property type="match status" value="1"/>
</dbReference>
<feature type="compositionally biased region" description="Basic and acidic residues" evidence="17">
    <location>
        <begin position="1417"/>
        <end position="1427"/>
    </location>
</feature>
<evidence type="ECO:0000256" key="10">
    <source>
        <dbReference type="ARBA" id="ARBA00022967"/>
    </source>
</evidence>
<dbReference type="InterPro" id="IPR044492">
    <property type="entry name" value="P_typ_ATPase_HD_dom"/>
</dbReference>
<dbReference type="GO" id="GO:0005524">
    <property type="term" value="F:ATP binding"/>
    <property type="evidence" value="ECO:0007669"/>
    <property type="project" value="UniProtKB-UniRule"/>
</dbReference>
<comment type="catalytic activity">
    <reaction evidence="13 16">
        <text>ATP + H2O + phospholipidSide 1 = ADP + phosphate + phospholipidSide 2.</text>
        <dbReference type="EC" id="7.6.2.1"/>
    </reaction>
</comment>
<dbReference type="InterPro" id="IPR018303">
    <property type="entry name" value="ATPase_P-typ_P_site"/>
</dbReference>
<dbReference type="FunFam" id="3.40.50.1000:FF:000001">
    <property type="entry name" value="Phospholipid-transporting ATPase IC"/>
    <property type="match status" value="1"/>
</dbReference>
<dbReference type="CDD" id="cd22541">
    <property type="entry name" value="SP5_N"/>
    <property type="match status" value="1"/>
</dbReference>
<evidence type="ECO:0000256" key="17">
    <source>
        <dbReference type="SAM" id="MobiDB-lite"/>
    </source>
</evidence>
<evidence type="ECO:0000256" key="16">
    <source>
        <dbReference type="RuleBase" id="RU362033"/>
    </source>
</evidence>
<dbReference type="InterPro" id="IPR023214">
    <property type="entry name" value="HAD_sf"/>
</dbReference>
<dbReference type="EMBL" id="ML122287">
    <property type="protein sequence ID" value="RPD56500.1"/>
    <property type="molecule type" value="Genomic_DNA"/>
</dbReference>
<feature type="domain" description="P-type ATPase C-terminal" evidence="20">
    <location>
        <begin position="1081"/>
        <end position="1329"/>
    </location>
</feature>
<dbReference type="NCBIfam" id="TIGR01494">
    <property type="entry name" value="ATPase_P-type"/>
    <property type="match status" value="1"/>
</dbReference>
<dbReference type="InterPro" id="IPR036412">
    <property type="entry name" value="HAD-like_sf"/>
</dbReference>
<dbReference type="GO" id="GO:0005886">
    <property type="term" value="C:plasma membrane"/>
    <property type="evidence" value="ECO:0007669"/>
    <property type="project" value="TreeGrafter"/>
</dbReference>
<dbReference type="InterPro" id="IPR006539">
    <property type="entry name" value="P-type_ATPase_IV"/>
</dbReference>
<keyword evidence="3" id="KW-0813">Transport</keyword>
<dbReference type="SFLD" id="SFLDF00027">
    <property type="entry name" value="p-type_atpase"/>
    <property type="match status" value="1"/>
</dbReference>
<evidence type="ECO:0000313" key="21">
    <source>
        <dbReference type="EMBL" id="RPD56500.1"/>
    </source>
</evidence>
<evidence type="ECO:0000256" key="11">
    <source>
        <dbReference type="ARBA" id="ARBA00022989"/>
    </source>
</evidence>
<keyword evidence="9 16" id="KW-0460">Magnesium</keyword>
<feature type="compositionally biased region" description="Polar residues" evidence="17">
    <location>
        <begin position="1435"/>
        <end position="1461"/>
    </location>
</feature>
<dbReference type="FunFam" id="3.40.1110.10:FF:000087">
    <property type="entry name" value="Phospholipid-transporting ATPase"/>
    <property type="match status" value="1"/>
</dbReference>
<sequence>MSFFRRRTFPEDIDIDDEVNDAGVDPELRLRTVRTAASTIAESIRQEQRQERRKSMRKRGFFRRGTEKRKEAAEAEAPPPTTAQIVGRRRNVYVNCALPLDEVDHYGEPITRYARNKVRTSKYTIITFVPKNLFEQFRRVANLYFLALVIVQVFPIFGAPSPQTSALPLIFILCVTALKDAVEDYRRAVLDDEVNNSAVTKLGNWRNVNQPKDPRVWYEKMLGINPPGKVTRGVRKLREREADEGRQIVLSKAGEDRTSVSTLPVDDSASDVGYYGAGRKLDDIQSVDEHSYPPQESKVVSWAGSGSLTAYQQSVHSRSSIGVVDYSKRTTGAARWERTLWKKLEVGDIVLLRDNEQVPADVVVLSTSDADNMCYLETKNLDGETNLKPRKSVRATASIQSEEDIERASFLLDSEPPHANLYLYHGILRYKDPSSGEQKQESVTINELLLRGCTIRNTAWIIGLVVFTGADSKIMMNGGDTPSKRSKIEKETNFNVVVNFVLLILMCVTSGILNGYLDSKSDTSAKFFEIDAEASTEPVVNAVITFTSCLIAFQNIVPISLYISIEIVKTIQAFFISQDVDMYYKPFDAACTPKTWNISDDLGQIEYIFSDKTGTLTQNVMEFQKCSVNGVAYGEGVTEAQRGAAKRAGNTEALDPEEQDVQLHILKQRMLDKMSQTFKNRYAQLDHLTLVSPKLADDLADRNGPQRQHLIDFFRALAVCHSVLSERPEPDKEPYRLEYKAESPDEAALVAAARDVGFPFVHKSKDAIDIEVMGQPERYIPLQLLEFNSTRKRMSVIVRNPQGQLVLYCKGADSVIYQRLAADHDPELKASTARDMEAFANGGLRTLCIAYRYLTEQEYIDWVRVYEAATNSITDRDEEVEKANDKIEHSLRILGATALEDKLQEGVPEAIETLHKAGIKLWILTGDKVQTAIEIGFSCNLLKSDMEIMILSADSHEATRLQIEGGLNKIASVLGPPSMDPNRRGFVPGAQAAFAVVIDGDTLRHALNKNLKELFLTLSTQCETVVCCRVSPAQKAMVVNLVKEGRNAMTLSIGDGANDVAMIQEANIGCGLLGHEGSQAAMSADYAFGQFRFLTKLLLVHGRWSYQRVADMHANFFYKNVIWTFAMFWFMIYNSFDATYLYQYTFILLYNLVFTSLPVIALGAFDQDLNAKAALAFPQLYIRGIRGLEYTRLKFWMYMLDGLYQSAVVFFIPYCVWTLGLAVSWNGKTIESLADFGTTVSVAAIICANTYVGINTHYWTVITWIIVIGSSVVMLAWIAIYSAFESIDFVDEVVILFGEITFWASVLLSVVIALGPRFLVKFFKSAYRPLDKDIVREMWVLGDLKDRLGIKHRRDRKRSKTEEAPMFHEPHIRSESEISNAEEDYATPLGYTPPMPRSPTSDGSPRPTAPLMAGESPRPEKLEEGLYHNRLSPEPSASPSQRNQLNASPSMQRMSYYSASNIPPPSPLPEPNRYHNYTRDSNSRSMTAYGTEPPMSAVSHSTVTYSHPPSSPTHLSPPSSATLQVPGMRQQQQRSPSPATPAEQYEMHVRTPTSDHWATYPQDHGQGREPSVQGMHTPMATEDSYATARDDYDAYDAYDELGMQSATTQPQHQQEESWRSSTYSYSGPHAI</sequence>
<keyword evidence="4" id="KW-0597">Phosphoprotein</keyword>
<evidence type="ECO:0000256" key="14">
    <source>
        <dbReference type="ARBA" id="ARBA00049128"/>
    </source>
</evidence>